<dbReference type="EMBL" id="CADCTR010002698">
    <property type="protein sequence ID" value="CAA9366554.1"/>
    <property type="molecule type" value="Genomic_DNA"/>
</dbReference>
<dbReference type="AlphaFoldDB" id="A0A6J4MRE8"/>
<evidence type="ECO:0000313" key="1">
    <source>
        <dbReference type="EMBL" id="CAA9366554.1"/>
    </source>
</evidence>
<protein>
    <submittedName>
        <fullName evidence="1">Uncharacterized protein</fullName>
    </submittedName>
</protein>
<name>A0A6J4MRE8_9CHLR</name>
<proteinExistence type="predicted"/>
<reference evidence="1" key="1">
    <citation type="submission" date="2020-02" db="EMBL/GenBank/DDBJ databases">
        <authorList>
            <person name="Meier V. D."/>
        </authorList>
    </citation>
    <scope>NUCLEOTIDE SEQUENCE</scope>
    <source>
        <strain evidence="1">AVDCRST_MAG93</strain>
    </source>
</reference>
<organism evidence="1">
    <name type="scientific">uncultured Chloroflexia bacterium</name>
    <dbReference type="NCBI Taxonomy" id="1672391"/>
    <lineage>
        <taxon>Bacteria</taxon>
        <taxon>Bacillati</taxon>
        <taxon>Chloroflexota</taxon>
        <taxon>Chloroflexia</taxon>
        <taxon>environmental samples</taxon>
    </lineage>
</organism>
<sequence length="32" mass="3713">MVPPHFAVVWHDDLPGPITRANRQGLLQFFPR</sequence>
<gene>
    <name evidence="1" type="ORF">AVDCRST_MAG93-8020</name>
</gene>
<accession>A0A6J4MRE8</accession>
<feature type="non-terminal residue" evidence="1">
    <location>
        <position position="32"/>
    </location>
</feature>